<protein>
    <submittedName>
        <fullName evidence="1">Uncharacterized protein</fullName>
    </submittedName>
</protein>
<name>A0ACC0NW18_RHOML</name>
<sequence>MARAGAAYLGHCGLKVMDTIIGNNVFACRRKVAYINPSVHWPPKIRSFINGVIGTPLANIEEPLKGFVWEFEKGDFHHWVDLFNHFNTFFEKYVKTRKDLHVEDSFLESDPPFPREAVLQILRVIRIILENCTNKHLYSSYEHHLSSLLASTDADVVEACLQTLASFLKKTIGKYIIRDASLNSKLFAFAQGWGGKDEGLGLVTCAIDDGSEPIAFELGSTLHFEFYGSNEESSDELLAAELRTQGLKIIHLPNINTYQESDLELLNKLVMDYKVPPSLRFSLLTRLRFARAFSSLAARQQYTCIRLYAFIVLVQACGNTDDLVSFFNTEPEFINELVSLLSYDDAVPEKIRILSLLSLVALCLDRSRQPSVLAAVTSGGHRGILSSLMQKAIDSIVSNSSKWSIFFAEALLSLVTVLVSSSSGCAAMREAGFIPTLLPLLKDTDPQHLHLVSMAVHILEAFMDYSNPAAALFRDLGGLDDTISRLKVEISYVENSSKQQCASTEVDSSECSSSQVGGAGLSTELDNMQCLYSEALVAHHRRLLMKALLRAISLGTYAPGSTARIYSSEESLLPHCLCSIFTRAKDFGGGVFSLAATVMSDLIHKDPTCFPILEAAGLLTAFIDAIMDGVLCSAEAITCIPQCLDALCLNNNGLQAVKDRNALRCFVKIFTTRSYLRALTGDTPGSLSSGLDELMRHASSLRGSGVDMLIEILNAIAKIGSGVEASSSSTDSLCGSIPVPMETDAEEKNLAPSDDKESCKVDKTEQSTEPTPDASLISVESFLPDCISNAARLLETILQNSDTCRIFVEKKGIDAILQLFTLPLVPLSMSVGQSISVAFKNFSAQNSASLAKAVCSFLREHLKSTNELLVSVGGTHLVQLEASKQMNVLRCLSGLEGILSLSNSLLKGNTTVVSELGTADADVLKDLGKAYREILWQISLCCDSKVDEKQSGELESERTDTDAAGSNAVGRESDDDGNIPMVTYMNPLYVRNGSQSHWGAERDFLSVVRSGEGFNRRSRHGLTRIRGGRMGRYVEALNFDSEVSANSLETSSLDVKKKSPEVLVSETLNKLTSTVRSFFTALVKGFTSPNRRRTESGPLSSASKSIGSALAKVFLEAFSFSGYSTCTGTGTSMSVKCRYLGKVVSDMAALTFDNRRRTSYTAMVNNFYVHGTFRELLTTFEATSQLLWTPPCSIPTSSIGHEKPGEASKLSHNSWLLDTLQSYCRLLEYFVNSSTLLSSNSTSQAQLLIQPAVGLSIGLFPVPRDPEAFVRMLQSQVLDVILPVWNHPMFSSCSPSFITSIVTLVTHVYSGVGDVKRNRSGVTGSTNQRFMAPPPDEATISTIVEMGFTRERAEEALRRVERNSVEMAMEWLFSHAEDPVHEDDELARALALSLGNSSESSKVDSVDKSVDVLTEVGQTKAPPVDDILAAAMKLFQCSDSMAFPLTDLLVTLCNRNKGEDRRTVTSYLIQQLKLCPLEFTKDTSALSMVSHILALLLSEDGWAREMAAKNGVVSVAIDILMNFRDQIGLGSEVLAPKCISTLLLILDILLQSRPRVSSDNTEGIAAGPSPDSSAEQNALSALEAVTERKSTPETHEEETETTFEKIFGKSTGYLTIEESHKVLTVACDLISQHVPAVVMQAVLQLCARLTKTHALALLFLEKGGLVALFSLPRSCFFPGYDTLASAIIRHLLEDPQTLQTAMELEIRQTLTGNRHAGRVSPRSFLTSMAPVISRDPGVFLKAATAVCQLESSGGRTVVVLSKEREKEKSKASGASGVEIAASSNECVKIPESNTHDAPGKSPKGHKKIPANLTQVIDQLLEILWKYPSPKGDEDCGSYSTAMEVDEAASKVKGKSKVEETKKVETDNLSERSAALAKVTFVLKLLSDILLMYVHAVGVILRRDSEPCQLRGFNHLESPGPGGILHHVLHRLLPLSTDKNVGPDEWRSKLSEKASWFLVVLCGRSSEGRRRVINELVKALSSFSKSESSSSKSSLFPHKRVVAFADLVYSILSKNSSSGSLPGSGCSPDIAKSMIDGGMVQSLTSILQVIDLDHPEAPKLVNLIVKALESLTRAANASEQVFRSDALTKKKSTVSNGRSDDQAVTLAEVETGEPNLSRSSQREVSDAEDVPQQHTGTSQNQGDNDDNRNESMEQDMRIDVEETGIANPPMELGIDFMREEIEEGDVLNNRNQIEMTFHVEHRADDDMGDEDDDIGDDGDDDEDEDDGEDEDEDIAADGTGLMSLADTDVEDHDDTGLGDEYNDDMVDEEEDDDFHENRVIEVRWREALDGLDHLQVLGQPGATSGLIDVSAEPFEGVNVDDLFGLRRPLGFERRRQTSRTSFEQSVTEGNSLQHPLLLRPSQSGDLTSSREVEPSAGSFDVSQFFMFDAPVLPYDHVPANLFGDQLGGAAPPPLADFSVGLESLRLPARRGPGDGRWTDDGQPQAGGLAASIAQAMEEQFTSQLRSIAPDNSSSERQLQNSQSDVLLANDSTGGQQTGGQHHENGVEASHHETDQMVESVPHQEESNPQVVEANECLQEHEPMLSDVVTGNYALDGHDSMEIGEGNETLNGQDLGREGSSATDSQSSTHALLTSGFEISNPGDCLDSPGNGGLDVDMNNEVMEGNQVEQLPLPSQVGVDEPLSGQNSLVAQDADQTSLNNEAPNANGIDPTFLEALPEDLRAEVLASQQAQSAPNPTYAPPSAEDIDPEFLAALPPEIQAEVLAQQRAQRVAQLAEGQPVEMDNASIIATLPADLREEVLLTSSEAVLSALPSTLLAEAQMLRDRAMSHYQARSLFGGSHRLNTRRNGLGFDRHTVMDRGVGVTVGRRAFSALADSLKLKEIEGEPLLDAHALKALIRLLRLAQPLGKGLLQRLLLNLCAHSVTRPTLVRLLLDTIKPETESPVSGLTTVNSQRLYGCQSNVVYGRSQLVDGLPPLVLRRVLEILTYLATNHSAVASILFHFDVSLVPEYSNPNHPEITKDKGKEKIEGEDLSNLSLSIRRLDIPLILFLRLLSQPLFIRSSAHLEQVMGLIKVVVCTAASKLECQLQSEQAAAIPQDISPDEATGGVKKDLPLSEVESKQDDKIAGAESSTSEKKRGPDKLNIFLELPQADLHNVCSLLGHEGECAFNFYVMFRLSDKVYTLAGEVLMKLASVAAPHRKFFISELSELAHSSSNSAVSELITLRNTHMLGLSAGSMAGHAILRVLQTLSSLTSPNVDGNKMEGDGEVEEHSIMWNLSVALEPLWQELSDCISTTEAGLAQSSFSSILSNANAGEHVSGSLSSSPPLPPGTLRLLPFIESFFVLCEKLQSNNATMQQDHADITAREVKEFAGTSAPSPTKGGVDLRKRLDGAVTFGKFAEKHRRLLNAFVRQNPGLLEKSLSMMLKAPRLIDFDNKRAYFRSRIRQQHEQHLPAPLRVSVRRAYVLEDSYNQLRMRTSQDLKGRLNVHFQGEEGIDAGGLTREWYQLLSRVIFDKGALLFTTVGNNATFQPNPNSVYQTEHLSYFKFVGRVVAKALFDGQLLDVYFTRSFYKHILGVKVTYYDIEAIDPDYYKNLKWMLENDVSDIPDLTFSMDADEEKHILYEKTEVTDYELKPGGRNTRVTEETKHEYVDLVADHILTNAIRPQITSFLDGFHEMIPRELISIFNDKELELLISGLPEIDLDDLKANTEYTGYTAASSVVQWFWEVVKSFNKEDMARLLQFVTGTSKVPLEGFKALQGISGPQRFQIHKAYGAPVRLPSAHTCFNQLDLPEYASKEQLQERLLLAIHEASEGFGFG</sequence>
<dbReference type="EMBL" id="CM046391">
    <property type="protein sequence ID" value="KAI8557460.1"/>
    <property type="molecule type" value="Genomic_DNA"/>
</dbReference>
<evidence type="ECO:0000313" key="2">
    <source>
        <dbReference type="Proteomes" id="UP001062846"/>
    </source>
</evidence>
<reference evidence="1" key="1">
    <citation type="submission" date="2022-02" db="EMBL/GenBank/DDBJ databases">
        <title>Plant Genome Project.</title>
        <authorList>
            <person name="Zhang R.-G."/>
        </authorList>
    </citation>
    <scope>NUCLEOTIDE SEQUENCE</scope>
    <source>
        <strain evidence="1">AT1</strain>
    </source>
</reference>
<evidence type="ECO:0000313" key="1">
    <source>
        <dbReference type="EMBL" id="KAI8557460.1"/>
    </source>
</evidence>
<comment type="caution">
    <text evidence="1">The sequence shown here is derived from an EMBL/GenBank/DDBJ whole genome shotgun (WGS) entry which is preliminary data.</text>
</comment>
<accession>A0ACC0NW18</accession>
<keyword evidence="2" id="KW-1185">Reference proteome</keyword>
<organism evidence="1 2">
    <name type="scientific">Rhododendron molle</name>
    <name type="common">Chinese azalea</name>
    <name type="synonym">Azalea mollis</name>
    <dbReference type="NCBI Taxonomy" id="49168"/>
    <lineage>
        <taxon>Eukaryota</taxon>
        <taxon>Viridiplantae</taxon>
        <taxon>Streptophyta</taxon>
        <taxon>Embryophyta</taxon>
        <taxon>Tracheophyta</taxon>
        <taxon>Spermatophyta</taxon>
        <taxon>Magnoliopsida</taxon>
        <taxon>eudicotyledons</taxon>
        <taxon>Gunneridae</taxon>
        <taxon>Pentapetalae</taxon>
        <taxon>asterids</taxon>
        <taxon>Ericales</taxon>
        <taxon>Ericaceae</taxon>
        <taxon>Ericoideae</taxon>
        <taxon>Rhodoreae</taxon>
        <taxon>Rhododendron</taxon>
    </lineage>
</organism>
<dbReference type="Proteomes" id="UP001062846">
    <property type="component" value="Chromosome 4"/>
</dbReference>
<gene>
    <name evidence="1" type="ORF">RHMOL_Rhmol04G0012600</name>
</gene>
<proteinExistence type="predicted"/>